<dbReference type="RefSeq" id="WP_087628516.1">
    <property type="nucleotide sequence ID" value="NZ_FCNZ02000001.1"/>
</dbReference>
<dbReference type="STRING" id="326475.AWB66_00331"/>
<reference evidence="2" key="1">
    <citation type="submission" date="2016-01" db="EMBL/GenBank/DDBJ databases">
        <authorList>
            <person name="Peeters Charlotte."/>
        </authorList>
    </citation>
    <scope>NUCLEOTIDE SEQUENCE</scope>
    <source>
        <strain evidence="2">LMG 22936</strain>
    </source>
</reference>
<dbReference type="EMBL" id="FCNZ02000001">
    <property type="protein sequence ID" value="SAL11929.1"/>
    <property type="molecule type" value="Genomic_DNA"/>
</dbReference>
<proteinExistence type="predicted"/>
<evidence type="ECO:0000313" key="2">
    <source>
        <dbReference type="EMBL" id="SAL11929.1"/>
    </source>
</evidence>
<dbReference type="InterPro" id="IPR025522">
    <property type="entry name" value="DUF4410"/>
</dbReference>
<name>A0A158EXQ0_9BURK</name>
<feature type="chain" id="PRO_5011113442" description="Lipoprotein" evidence="1">
    <location>
        <begin position="41"/>
        <end position="257"/>
    </location>
</feature>
<evidence type="ECO:0000256" key="1">
    <source>
        <dbReference type="SAM" id="SignalP"/>
    </source>
</evidence>
<keyword evidence="3" id="KW-1185">Reference proteome</keyword>
<evidence type="ECO:0000313" key="3">
    <source>
        <dbReference type="Proteomes" id="UP000054717"/>
    </source>
</evidence>
<dbReference type="Proteomes" id="UP000054717">
    <property type="component" value="Unassembled WGS sequence"/>
</dbReference>
<keyword evidence="1" id="KW-0732">Signal</keyword>
<comment type="caution">
    <text evidence="2">The sequence shown here is derived from an EMBL/GenBank/DDBJ whole genome shotgun (WGS) entry which is preliminary data.</text>
</comment>
<feature type="signal peptide" evidence="1">
    <location>
        <begin position="1"/>
        <end position="40"/>
    </location>
</feature>
<gene>
    <name evidence="2" type="ORF">AWB66_00331</name>
</gene>
<sequence length="257" mass="25813">MFASIGSFGSASRKGLRMASAAIAFSSVMLAGCASTGASAAQYSAAPAARPDTIYVYAFDSAAGEVKLDSGMMQKMKARVEGKSAADEQSADAAEVREDVANEIVKQLQSMGLHAVRADVPAPAAENVLLVTGHFDDIDAGSRRRRTLVGLGAGKSEVSTSVQLLYKPAGGAAQLVQSFDASADSGKMPGVAETAGVGAVAGHAAVSAAAGAGLHGASEAKRDSVSADAKHLGDSIAKQIAQVGVAQGWMSTSRVKG</sequence>
<protein>
    <recommendedName>
        <fullName evidence="4">Lipoprotein</fullName>
    </recommendedName>
</protein>
<evidence type="ECO:0008006" key="4">
    <source>
        <dbReference type="Google" id="ProtNLM"/>
    </source>
</evidence>
<organism evidence="2 3">
    <name type="scientific">Caballeronia telluris</name>
    <dbReference type="NCBI Taxonomy" id="326475"/>
    <lineage>
        <taxon>Bacteria</taxon>
        <taxon>Pseudomonadati</taxon>
        <taxon>Pseudomonadota</taxon>
        <taxon>Betaproteobacteria</taxon>
        <taxon>Burkholderiales</taxon>
        <taxon>Burkholderiaceae</taxon>
        <taxon>Caballeronia</taxon>
    </lineage>
</organism>
<dbReference type="Pfam" id="PF14366">
    <property type="entry name" value="DUF4410"/>
    <property type="match status" value="1"/>
</dbReference>
<accession>A0A158EXQ0</accession>
<dbReference type="AlphaFoldDB" id="A0A158EXQ0"/>